<keyword evidence="6" id="KW-1185">Reference proteome</keyword>
<dbReference type="STRING" id="1043005.A0A074Y926"/>
<keyword evidence="3" id="KW-0862">Zinc</keyword>
<dbReference type="PANTHER" id="PTHR14742:SF0">
    <property type="entry name" value="RIBONUCLEASE P PROTEIN SUBUNIT P21"/>
    <property type="match status" value="1"/>
</dbReference>
<evidence type="ECO:0000256" key="4">
    <source>
        <dbReference type="ARBA" id="ARBA00038402"/>
    </source>
</evidence>
<organism evidence="5 6">
    <name type="scientific">Aureobasidium subglaciale (strain EXF-2481)</name>
    <name type="common">Aureobasidium pullulans var. subglaciale</name>
    <dbReference type="NCBI Taxonomy" id="1043005"/>
    <lineage>
        <taxon>Eukaryota</taxon>
        <taxon>Fungi</taxon>
        <taxon>Dikarya</taxon>
        <taxon>Ascomycota</taxon>
        <taxon>Pezizomycotina</taxon>
        <taxon>Dothideomycetes</taxon>
        <taxon>Dothideomycetidae</taxon>
        <taxon>Dothideales</taxon>
        <taxon>Saccotheciaceae</taxon>
        <taxon>Aureobasidium</taxon>
    </lineage>
</organism>
<dbReference type="GeneID" id="25369180"/>
<name>A0A074Y926_AURSE</name>
<dbReference type="AlphaFoldDB" id="A0A074Y926"/>
<evidence type="ECO:0008006" key="7">
    <source>
        <dbReference type="Google" id="ProtNLM"/>
    </source>
</evidence>
<dbReference type="InParanoid" id="A0A074Y926"/>
<dbReference type="HOGENOM" id="CLU_079140_1_1_1"/>
<dbReference type="Pfam" id="PF04032">
    <property type="entry name" value="Rpr2"/>
    <property type="match status" value="1"/>
</dbReference>
<dbReference type="Proteomes" id="UP000030641">
    <property type="component" value="Unassembled WGS sequence"/>
</dbReference>
<dbReference type="OrthoDB" id="128536at2759"/>
<evidence type="ECO:0000256" key="3">
    <source>
        <dbReference type="ARBA" id="ARBA00022833"/>
    </source>
</evidence>
<dbReference type="Gene3D" id="6.20.50.20">
    <property type="match status" value="1"/>
</dbReference>
<dbReference type="GO" id="GO:0008033">
    <property type="term" value="P:tRNA processing"/>
    <property type="evidence" value="ECO:0007669"/>
    <property type="project" value="UniProtKB-KW"/>
</dbReference>
<dbReference type="GO" id="GO:0005655">
    <property type="term" value="C:nucleolar ribonuclease P complex"/>
    <property type="evidence" value="ECO:0007669"/>
    <property type="project" value="TreeGrafter"/>
</dbReference>
<gene>
    <name evidence="5" type="ORF">AUEXF2481DRAFT_5768</name>
</gene>
<accession>A0A074Y926</accession>
<evidence type="ECO:0000313" key="6">
    <source>
        <dbReference type="Proteomes" id="UP000030641"/>
    </source>
</evidence>
<evidence type="ECO:0000313" key="5">
    <source>
        <dbReference type="EMBL" id="KEQ94273.1"/>
    </source>
</evidence>
<dbReference type="RefSeq" id="XP_013342738.1">
    <property type="nucleotide sequence ID" value="XM_013487284.1"/>
</dbReference>
<evidence type="ECO:0000256" key="2">
    <source>
        <dbReference type="ARBA" id="ARBA00022723"/>
    </source>
</evidence>
<dbReference type="PANTHER" id="PTHR14742">
    <property type="entry name" value="RIBONUCLEASE P SUBUNIT P21"/>
    <property type="match status" value="1"/>
</dbReference>
<evidence type="ECO:0000256" key="1">
    <source>
        <dbReference type="ARBA" id="ARBA00022694"/>
    </source>
</evidence>
<dbReference type="EMBL" id="KL584762">
    <property type="protein sequence ID" value="KEQ94273.1"/>
    <property type="molecule type" value="Genomic_DNA"/>
</dbReference>
<sequence>MAKGSAGQAKSVPNKHLHARIAYLHQAATHLALHRPPITHTDPSDADLKLQQHGLPLLLAAQLKAVSQKAQIRLSHDMKRSICKVCSTPLMPGTTSETRMENLSRAGKKPCADVLVIHCRNCHTKKRFPMGAQRQKKKAERKAAAAAAAAAGMATHDNEVEMKNV</sequence>
<dbReference type="OMA" id="HIRARLD"/>
<comment type="similarity">
    <text evidence="4">Belongs to the eukaryotic/archaeal RNase P protein component 4 family.</text>
</comment>
<protein>
    <recommendedName>
        <fullName evidence="7">Rpr2-domain-containing protein</fullName>
    </recommendedName>
</protein>
<proteinExistence type="inferred from homology"/>
<keyword evidence="2" id="KW-0479">Metal-binding</keyword>
<keyword evidence="1" id="KW-0819">tRNA processing</keyword>
<dbReference type="InterPro" id="IPR007175">
    <property type="entry name" value="Rpr2/Snm1/Rpp21"/>
</dbReference>
<reference evidence="5 6" key="1">
    <citation type="journal article" date="2014" name="BMC Genomics">
        <title>Genome sequencing of four Aureobasidium pullulans varieties: biotechnological potential, stress tolerance, and description of new species.</title>
        <authorList>
            <person name="Gostin Ar C."/>
            <person name="Ohm R.A."/>
            <person name="Kogej T."/>
            <person name="Sonjak S."/>
            <person name="Turk M."/>
            <person name="Zajc J."/>
            <person name="Zalar P."/>
            <person name="Grube M."/>
            <person name="Sun H."/>
            <person name="Han J."/>
            <person name="Sharma A."/>
            <person name="Chiniquy J."/>
            <person name="Ngan C.Y."/>
            <person name="Lipzen A."/>
            <person name="Barry K."/>
            <person name="Grigoriev I.V."/>
            <person name="Gunde-Cimerman N."/>
        </authorList>
    </citation>
    <scope>NUCLEOTIDE SEQUENCE [LARGE SCALE GENOMIC DNA]</scope>
    <source>
        <strain evidence="5 6">EXF-2481</strain>
    </source>
</reference>
<dbReference type="GO" id="GO:0046872">
    <property type="term" value="F:metal ion binding"/>
    <property type="evidence" value="ECO:0007669"/>
    <property type="project" value="UniProtKB-KW"/>
</dbReference>